<dbReference type="GO" id="GO:0005254">
    <property type="term" value="F:chloride channel activity"/>
    <property type="evidence" value="ECO:0007669"/>
    <property type="project" value="UniProtKB-KW"/>
</dbReference>
<accession>A0A2S6EYM7</accession>
<evidence type="ECO:0000256" key="6">
    <source>
        <dbReference type="ARBA" id="ARBA00023136"/>
    </source>
</evidence>
<comment type="caution">
    <text evidence="10">The sequence shown here is derived from an EMBL/GenBank/DDBJ whole genome shotgun (WGS) entry which is preliminary data.</text>
</comment>
<dbReference type="PANTHER" id="PTHR43427">
    <property type="entry name" value="CHLORIDE CHANNEL PROTEIN CLC-E"/>
    <property type="match status" value="1"/>
</dbReference>
<keyword evidence="9" id="KW-0407">Ion channel</keyword>
<evidence type="ECO:0000313" key="10">
    <source>
        <dbReference type="EMBL" id="PPK30299.1"/>
    </source>
</evidence>
<dbReference type="Proteomes" id="UP000239239">
    <property type="component" value="Unassembled WGS sequence"/>
</dbReference>
<dbReference type="CDD" id="cd01033">
    <property type="entry name" value="ClC_like"/>
    <property type="match status" value="1"/>
</dbReference>
<protein>
    <submittedName>
        <fullName evidence="10">Chloride channel protein</fullName>
    </submittedName>
</protein>
<evidence type="ECO:0000256" key="8">
    <source>
        <dbReference type="ARBA" id="ARBA00023214"/>
    </source>
</evidence>
<proteinExistence type="predicted"/>
<dbReference type="GO" id="GO:0034707">
    <property type="term" value="C:chloride channel complex"/>
    <property type="evidence" value="ECO:0007669"/>
    <property type="project" value="UniProtKB-KW"/>
</dbReference>
<name>A0A2S6EYM7_LEGPN</name>
<dbReference type="PRINTS" id="PR00762">
    <property type="entry name" value="CLCHANNEL"/>
</dbReference>
<evidence type="ECO:0000256" key="3">
    <source>
        <dbReference type="ARBA" id="ARBA00022692"/>
    </source>
</evidence>
<dbReference type="Pfam" id="PF00654">
    <property type="entry name" value="Voltage_CLC"/>
    <property type="match status" value="1"/>
</dbReference>
<keyword evidence="8" id="KW-0868">Chloride</keyword>
<evidence type="ECO:0000256" key="7">
    <source>
        <dbReference type="ARBA" id="ARBA00023173"/>
    </source>
</evidence>
<dbReference type="AlphaFoldDB" id="A0A2S6EYM7"/>
<reference evidence="10 11" key="1">
    <citation type="submission" date="2018-02" db="EMBL/GenBank/DDBJ databases">
        <title>Draft genome sequences of four Legionella pneumophila clinical strains isolated in Ontario.</title>
        <authorList>
            <person name="Fortuna A."/>
            <person name="Ramnarine R."/>
            <person name="Li A."/>
            <person name="Frantz C."/>
            <person name="Mallo G."/>
        </authorList>
    </citation>
    <scope>NUCLEOTIDE SEQUENCE [LARGE SCALE GENOMIC DNA]</scope>
    <source>
        <strain evidence="10 11">LG61</strain>
    </source>
</reference>
<dbReference type="OrthoDB" id="3261015at2"/>
<keyword evidence="7" id="KW-0869">Chloride channel</keyword>
<keyword evidence="5" id="KW-0406">Ion transport</keyword>
<keyword evidence="3" id="KW-0812">Transmembrane</keyword>
<keyword evidence="2" id="KW-0813">Transport</keyword>
<evidence type="ECO:0000256" key="4">
    <source>
        <dbReference type="ARBA" id="ARBA00022989"/>
    </source>
</evidence>
<evidence type="ECO:0000313" key="11">
    <source>
        <dbReference type="Proteomes" id="UP000239239"/>
    </source>
</evidence>
<dbReference type="SUPFAM" id="SSF81340">
    <property type="entry name" value="Clc chloride channel"/>
    <property type="match status" value="1"/>
</dbReference>
<dbReference type="PANTHER" id="PTHR43427:SF6">
    <property type="entry name" value="CHLORIDE CHANNEL PROTEIN CLC-E"/>
    <property type="match status" value="1"/>
</dbReference>
<evidence type="ECO:0000256" key="9">
    <source>
        <dbReference type="ARBA" id="ARBA00023303"/>
    </source>
</evidence>
<sequence length="437" mass="47141">MITSYLKGIQGMELTTTENQLFKSSKVSLALVTVLVGIGSGFLGMCLAMLLHYLQHIAYGYSPLHIISNETFLEGVRASSAERRISILFLCGLIAGVGWWALYRFGKPLVSIASAIKSGKPMPALSTFIHAFLQIITIALGSPLGREVAPREVSSVFAYWLSSKAGLTPEESKIMLACGAGAGLAAVYNVPLGGAVFVLEVLLCTSNWTVLLPALSSSAIAVLVSWWGLGNESIYQLPEFSLSAPIILWSILASPVLGFFAFWFIQIATIQRSKAMHNWQMILACLINFLIIGLFAIYFPSLLGNGKSPAEMEFDQSVGIGLSIVLFMLRNVFVWSSLRVGAQGGLLTPSLANGALLGAILGGIWNLYLPPAPIHAFALIGATAFLAAAQKMPLTAIILIFEFTRINFIFLIPIMLAVSGSIGMCQLTKNYYIKYKV</sequence>
<evidence type="ECO:0000256" key="5">
    <source>
        <dbReference type="ARBA" id="ARBA00023065"/>
    </source>
</evidence>
<organism evidence="10 11">
    <name type="scientific">Legionella pneumophila</name>
    <dbReference type="NCBI Taxonomy" id="446"/>
    <lineage>
        <taxon>Bacteria</taxon>
        <taxon>Pseudomonadati</taxon>
        <taxon>Pseudomonadota</taxon>
        <taxon>Gammaproteobacteria</taxon>
        <taxon>Legionellales</taxon>
        <taxon>Legionellaceae</taxon>
        <taxon>Legionella</taxon>
    </lineage>
</organism>
<keyword evidence="4" id="KW-1133">Transmembrane helix</keyword>
<dbReference type="InterPro" id="IPR014743">
    <property type="entry name" value="Cl-channel_core"/>
</dbReference>
<comment type="subcellular location">
    <subcellularLocation>
        <location evidence="1">Membrane</location>
        <topology evidence="1">Multi-pass membrane protein</topology>
    </subcellularLocation>
</comment>
<evidence type="ECO:0000256" key="1">
    <source>
        <dbReference type="ARBA" id="ARBA00004141"/>
    </source>
</evidence>
<dbReference type="InterPro" id="IPR050368">
    <property type="entry name" value="ClC-type_chloride_channel"/>
</dbReference>
<gene>
    <name evidence="10" type="ORF">C3928_09550</name>
</gene>
<dbReference type="InterPro" id="IPR001807">
    <property type="entry name" value="ClC"/>
</dbReference>
<keyword evidence="6" id="KW-0472">Membrane</keyword>
<evidence type="ECO:0000256" key="2">
    <source>
        <dbReference type="ARBA" id="ARBA00022448"/>
    </source>
</evidence>
<dbReference type="Gene3D" id="1.10.3080.10">
    <property type="entry name" value="Clc chloride channel"/>
    <property type="match status" value="1"/>
</dbReference>
<dbReference type="EMBL" id="PQWY01000012">
    <property type="protein sequence ID" value="PPK30299.1"/>
    <property type="molecule type" value="Genomic_DNA"/>
</dbReference>